<evidence type="ECO:0000256" key="5">
    <source>
        <dbReference type="ARBA" id="ARBA00022989"/>
    </source>
</evidence>
<dbReference type="Pfam" id="PF04403">
    <property type="entry name" value="PqiA"/>
    <property type="match status" value="1"/>
</dbReference>
<dbReference type="EMBL" id="FPIB01000003">
    <property type="protein sequence ID" value="SFV89812.1"/>
    <property type="molecule type" value="Genomic_DNA"/>
</dbReference>
<evidence type="ECO:0000313" key="8">
    <source>
        <dbReference type="EMBL" id="SFV89812.1"/>
    </source>
</evidence>
<evidence type="ECO:0000256" key="4">
    <source>
        <dbReference type="ARBA" id="ARBA00022692"/>
    </source>
</evidence>
<reference evidence="8" key="1">
    <citation type="submission" date="2016-10" db="EMBL/GenBank/DDBJ databases">
        <authorList>
            <person name="de Groot N.N."/>
        </authorList>
    </citation>
    <scope>NUCLEOTIDE SEQUENCE</scope>
</reference>
<keyword evidence="2" id="KW-1003">Cell membrane</keyword>
<feature type="transmembrane region" description="Helical" evidence="7">
    <location>
        <begin position="144"/>
        <end position="164"/>
    </location>
</feature>
<comment type="subcellular location">
    <subcellularLocation>
        <location evidence="1">Cell inner membrane</location>
    </subcellularLocation>
</comment>
<keyword evidence="3" id="KW-0997">Cell inner membrane</keyword>
<feature type="transmembrane region" description="Helical" evidence="7">
    <location>
        <begin position="176"/>
        <end position="193"/>
    </location>
</feature>
<dbReference type="GO" id="GO:0005886">
    <property type="term" value="C:plasma membrane"/>
    <property type="evidence" value="ECO:0007669"/>
    <property type="project" value="UniProtKB-SubCell"/>
</dbReference>
<evidence type="ECO:0000256" key="2">
    <source>
        <dbReference type="ARBA" id="ARBA00022475"/>
    </source>
</evidence>
<evidence type="ECO:0000256" key="3">
    <source>
        <dbReference type="ARBA" id="ARBA00022519"/>
    </source>
</evidence>
<dbReference type="PANTHER" id="PTHR30462">
    <property type="entry name" value="INTERMEMBRANE TRANSPORT PROTEIN PQIB-RELATED"/>
    <property type="match status" value="1"/>
</dbReference>
<dbReference type="InterPro" id="IPR007498">
    <property type="entry name" value="PqiA-like"/>
</dbReference>
<gene>
    <name evidence="8" type="ORF">MNB_SV-4-995</name>
</gene>
<keyword evidence="5 7" id="KW-1133">Transmembrane helix</keyword>
<evidence type="ECO:0000256" key="1">
    <source>
        <dbReference type="ARBA" id="ARBA00004533"/>
    </source>
</evidence>
<evidence type="ECO:0000256" key="6">
    <source>
        <dbReference type="ARBA" id="ARBA00023136"/>
    </source>
</evidence>
<protein>
    <submittedName>
        <fullName evidence="8">Paraquat-inducible protein A</fullName>
    </submittedName>
</protein>
<dbReference type="PANTHER" id="PTHR30462:SF3">
    <property type="entry name" value="INTERMEMBRANE TRANSPORT PROTEIN PQIA"/>
    <property type="match status" value="1"/>
</dbReference>
<proteinExistence type="predicted"/>
<feature type="transmembrane region" description="Helical" evidence="7">
    <location>
        <begin position="48"/>
        <end position="66"/>
    </location>
</feature>
<name>A0A1W1E761_9ZZZZ</name>
<dbReference type="AlphaFoldDB" id="A0A1W1E761"/>
<accession>A0A1W1E761</accession>
<keyword evidence="6 7" id="KW-0472">Membrane</keyword>
<dbReference type="InterPro" id="IPR051800">
    <property type="entry name" value="PqiA-PqiB_transport"/>
</dbReference>
<feature type="transmembrane region" description="Helical" evidence="7">
    <location>
        <begin position="95"/>
        <end position="123"/>
    </location>
</feature>
<sequence length="214" mass="24128">MRAIEQGLISCHLCHQLVTLPKEHRDGVLHCPRCGEPMHIRKPYSIQYTWALVIASIIFYIPANLLPMMEVHTFAGTQADTILSGVLYFLETGSYLIAAVIFIASIIVPITKLIILIYLLISVQRGSVKNKRRRKKLYVLTEIIGKWSMVDVYVVAIMIALVHFGGLTEIKAGEGATYFLLVVVITMLAAMQFDPKLIWDMQIDEEKRRNAANA</sequence>
<organism evidence="8">
    <name type="scientific">hydrothermal vent metagenome</name>
    <dbReference type="NCBI Taxonomy" id="652676"/>
    <lineage>
        <taxon>unclassified sequences</taxon>
        <taxon>metagenomes</taxon>
        <taxon>ecological metagenomes</taxon>
    </lineage>
</organism>
<keyword evidence="4 7" id="KW-0812">Transmembrane</keyword>
<evidence type="ECO:0000256" key="7">
    <source>
        <dbReference type="SAM" id="Phobius"/>
    </source>
</evidence>